<keyword evidence="4" id="KW-0680">Restriction system</keyword>
<keyword evidence="1 8" id="KW-0489">Methyltransferase</keyword>
<feature type="coiled-coil region" evidence="5">
    <location>
        <begin position="906"/>
        <end position="940"/>
    </location>
</feature>
<dbReference type="Pfam" id="PF22837">
    <property type="entry name" value="M_Eco57I_C"/>
    <property type="match status" value="1"/>
</dbReference>
<proteinExistence type="predicted"/>
<feature type="domain" description="DNA methylase adenine-specific" evidence="6">
    <location>
        <begin position="316"/>
        <end position="607"/>
    </location>
</feature>
<dbReference type="Gene3D" id="3.40.50.150">
    <property type="entry name" value="Vaccinia Virus protein VP39"/>
    <property type="match status" value="1"/>
</dbReference>
<keyword evidence="3" id="KW-0949">S-adenosyl-L-methionine</keyword>
<feature type="domain" description="Type II methyltransferase M.Eco57I C-terminal" evidence="7">
    <location>
        <begin position="663"/>
        <end position="918"/>
    </location>
</feature>
<comment type="caution">
    <text evidence="8">The sequence shown here is derived from an EMBL/GenBank/DDBJ whole genome shotgun (WGS) entry which is preliminary data.</text>
</comment>
<dbReference type="PRINTS" id="PR00507">
    <property type="entry name" value="N12N6MTFRASE"/>
</dbReference>
<dbReference type="OrthoDB" id="45790at2157"/>
<dbReference type="GO" id="GO:0009007">
    <property type="term" value="F:site-specific DNA-methyltransferase (adenine-specific) activity"/>
    <property type="evidence" value="ECO:0007669"/>
    <property type="project" value="UniProtKB-EC"/>
</dbReference>
<dbReference type="GO" id="GO:0008170">
    <property type="term" value="F:N-methyltransferase activity"/>
    <property type="evidence" value="ECO:0007669"/>
    <property type="project" value="InterPro"/>
</dbReference>
<dbReference type="InterPro" id="IPR054520">
    <property type="entry name" value="M_Eco57I_C"/>
</dbReference>
<evidence type="ECO:0000256" key="5">
    <source>
        <dbReference type="SAM" id="Coils"/>
    </source>
</evidence>
<dbReference type="InterPro" id="IPR002052">
    <property type="entry name" value="DNA_methylase_N6_adenine_CS"/>
</dbReference>
<keyword evidence="5" id="KW-0175">Coiled coil</keyword>
<evidence type="ECO:0000256" key="2">
    <source>
        <dbReference type="ARBA" id="ARBA00022679"/>
    </source>
</evidence>
<dbReference type="GO" id="GO:0003677">
    <property type="term" value="F:DNA binding"/>
    <property type="evidence" value="ECO:0007669"/>
    <property type="project" value="InterPro"/>
</dbReference>
<protein>
    <submittedName>
        <fullName evidence="8">N-6 DNA methylase</fullName>
    </submittedName>
</protein>
<keyword evidence="2" id="KW-0808">Transferase</keyword>
<gene>
    <name evidence="8" type="ORF">GRX01_17790</name>
</gene>
<evidence type="ECO:0000259" key="7">
    <source>
        <dbReference type="Pfam" id="PF22837"/>
    </source>
</evidence>
<dbReference type="PANTHER" id="PTHR33841:SF5">
    <property type="entry name" value="DNA METHYLASE (MODIFICATION METHYLASE) (METHYLTRANSFERASE)-RELATED"/>
    <property type="match status" value="1"/>
</dbReference>
<dbReference type="PANTHER" id="PTHR33841">
    <property type="entry name" value="DNA METHYLTRANSFERASE YEEA-RELATED"/>
    <property type="match status" value="1"/>
</dbReference>
<name>A0A6B0T311_9EURY</name>
<evidence type="ECO:0000259" key="6">
    <source>
        <dbReference type="Pfam" id="PF02384"/>
    </source>
</evidence>
<dbReference type="RefSeq" id="WP_159670933.1">
    <property type="nucleotide sequence ID" value="NZ_WUUS01000014.1"/>
</dbReference>
<organism evidence="8 9">
    <name type="scientific">Halobaculum saliterrae</name>
    <dbReference type="NCBI Taxonomy" id="2073113"/>
    <lineage>
        <taxon>Archaea</taxon>
        <taxon>Methanobacteriati</taxon>
        <taxon>Methanobacteriota</taxon>
        <taxon>Stenosarchaea group</taxon>
        <taxon>Halobacteria</taxon>
        <taxon>Halobacteriales</taxon>
        <taxon>Haloferacaceae</taxon>
        <taxon>Halobaculum</taxon>
    </lineage>
</organism>
<dbReference type="Pfam" id="PF02384">
    <property type="entry name" value="N6_Mtase"/>
    <property type="match status" value="1"/>
</dbReference>
<evidence type="ECO:0000256" key="1">
    <source>
        <dbReference type="ARBA" id="ARBA00022603"/>
    </source>
</evidence>
<evidence type="ECO:0000256" key="4">
    <source>
        <dbReference type="ARBA" id="ARBA00022747"/>
    </source>
</evidence>
<dbReference type="GO" id="GO:0009307">
    <property type="term" value="P:DNA restriction-modification system"/>
    <property type="evidence" value="ECO:0007669"/>
    <property type="project" value="UniProtKB-KW"/>
</dbReference>
<evidence type="ECO:0000313" key="9">
    <source>
        <dbReference type="Proteomes" id="UP000437065"/>
    </source>
</evidence>
<dbReference type="EMBL" id="WUUS01000014">
    <property type="protein sequence ID" value="MXR43183.1"/>
    <property type="molecule type" value="Genomic_DNA"/>
</dbReference>
<dbReference type="PROSITE" id="PS00092">
    <property type="entry name" value="N6_MTASE"/>
    <property type="match status" value="1"/>
</dbReference>
<dbReference type="AlphaFoldDB" id="A0A6B0T311"/>
<dbReference type="InterPro" id="IPR003356">
    <property type="entry name" value="DNA_methylase_A-5"/>
</dbReference>
<dbReference type="InterPro" id="IPR029063">
    <property type="entry name" value="SAM-dependent_MTases_sf"/>
</dbReference>
<evidence type="ECO:0000256" key="3">
    <source>
        <dbReference type="ARBA" id="ARBA00022691"/>
    </source>
</evidence>
<evidence type="ECO:0000313" key="8">
    <source>
        <dbReference type="EMBL" id="MXR43183.1"/>
    </source>
</evidence>
<dbReference type="InterPro" id="IPR050953">
    <property type="entry name" value="N4_N6_ade-DNA_methylase"/>
</dbReference>
<accession>A0A6B0T311</accession>
<sequence>MSAKEAKFHGILYTRLLDYVEDNDTLFDEPVSEKTTESGFADIYVPSALNGELVIEVKRDDIYPRDKEVIKQAREYTEDLDADFFATCNSNDLFLFHYQGEIEVSDIDFYYFNLRDVDLSEAIPQLLGVVEHVHEAQSLPDQTERERIVGVLRSFHSSIWPTYKGLAREKYGSNERFTQQFDEWVQENDYTDLDEEEQYEVAGKQYAYLLTNKVLFYEVIREKTKSTYDPEVGESVAEIETESGFELDPLHGHTTLENLENHLQNQFETIIKEIDYEPIFDDGASLFSDFPQNRKTLTTLQDFLENIEAESITRLDEDLLGEIYEELIPADERKMLGQYYTPPKIAETLASWAIPDRSNDGIPRVLDPASGSGTFTVEAYQQLEQLPSQPSHQEIVDHLVSIDINKFPLHLTALNVASQNVSEKTDRIHTHHDSFFNISPDVDALFSSKVHAEADDGEVGLFDAAIGNPPYIDQRRLYPDKEHFRKHLKQLGPEGSNPYYDGDKRFSKRCDAYIYFITHATQFLNDNGRLGYIVPTKWMMTGYGEEFQEFLHDYYKIRAVVAFGARAFEDAFVDGALLMIERCDDEEERRNNVVNFIRIKEEMDAEDIVDTVEYEIDLDGSREMMVLTRDSYRTVAVRQEYLMERESSKLGHFLSAPQEFIELLENPHTTSLKNLLRDSSRGVTTGDNDFFLIDEEDAKSRGIDERFLTPVIRWIKQMEPQTKLTEDSTDVYLLDTHDYVEEVKSSGNLQQSDLEERVKSRLREDGYTALWDYIREGEAQGVNEKRTCAARDVWFDVGELERADILHPKGFKYRLFCLRNVDNIAANNRLYRLHPARGVDTKVLLGVLNSTVYQAAVETLGRSEGRGMLELSKGDLVSLPVLDVRQLDDDQKQAIKDAFIEWESGVEGAQDELDEVILEIMDVETDVDELQEIREAVTQERNDRGTTSEVMVSRVDTLEDVGTHTFTVGTEAEEEAELSDFM</sequence>
<dbReference type="Proteomes" id="UP000437065">
    <property type="component" value="Unassembled WGS sequence"/>
</dbReference>
<keyword evidence="9" id="KW-1185">Reference proteome</keyword>
<dbReference type="GO" id="GO:0032259">
    <property type="term" value="P:methylation"/>
    <property type="evidence" value="ECO:0007669"/>
    <property type="project" value="UniProtKB-KW"/>
</dbReference>
<dbReference type="SUPFAM" id="SSF53335">
    <property type="entry name" value="S-adenosyl-L-methionine-dependent methyltransferases"/>
    <property type="match status" value="1"/>
</dbReference>
<reference evidence="8 9" key="1">
    <citation type="submission" date="2019-12" db="EMBL/GenBank/DDBJ databases">
        <title>Isolation and characterization of three novel carbon monoxide-oxidizing members of Halobacteria from salione crusts and soils.</title>
        <authorList>
            <person name="Myers M.R."/>
            <person name="King G.M."/>
        </authorList>
    </citation>
    <scope>NUCLEOTIDE SEQUENCE [LARGE SCALE GENOMIC DNA]</scope>
    <source>
        <strain evidence="8 9">WSA2</strain>
    </source>
</reference>